<gene>
    <name evidence="2" type="ORF">OCBIM_22031397mg</name>
</gene>
<proteinExistence type="predicted"/>
<feature type="region of interest" description="Disordered" evidence="1">
    <location>
        <begin position="1"/>
        <end position="42"/>
    </location>
</feature>
<feature type="compositionally biased region" description="Acidic residues" evidence="1">
    <location>
        <begin position="17"/>
        <end position="33"/>
    </location>
</feature>
<reference evidence="2" key="1">
    <citation type="submission" date="2015-07" db="EMBL/GenBank/DDBJ databases">
        <title>MeaNS - Measles Nucleotide Surveillance Program.</title>
        <authorList>
            <person name="Tran T."/>
            <person name="Druce J."/>
        </authorList>
    </citation>
    <scope>NUCLEOTIDE SEQUENCE</scope>
    <source>
        <strain evidence="2">UCB-OBI-ISO-001</strain>
        <tissue evidence="2">Gonad</tissue>
    </source>
</reference>
<evidence type="ECO:0000313" key="2">
    <source>
        <dbReference type="EMBL" id="KOF97113.1"/>
    </source>
</evidence>
<name>A0A0L8I6K4_OCTBM</name>
<protein>
    <submittedName>
        <fullName evidence="2">Uncharacterized protein</fullName>
    </submittedName>
</protein>
<evidence type="ECO:0000256" key="1">
    <source>
        <dbReference type="SAM" id="MobiDB-lite"/>
    </source>
</evidence>
<accession>A0A0L8I6K4</accession>
<dbReference type="AlphaFoldDB" id="A0A0L8I6K4"/>
<organism evidence="2">
    <name type="scientific">Octopus bimaculoides</name>
    <name type="common">California two-spotted octopus</name>
    <dbReference type="NCBI Taxonomy" id="37653"/>
    <lineage>
        <taxon>Eukaryota</taxon>
        <taxon>Metazoa</taxon>
        <taxon>Spiralia</taxon>
        <taxon>Lophotrochozoa</taxon>
        <taxon>Mollusca</taxon>
        <taxon>Cephalopoda</taxon>
        <taxon>Coleoidea</taxon>
        <taxon>Octopodiformes</taxon>
        <taxon>Octopoda</taxon>
        <taxon>Incirrata</taxon>
        <taxon>Octopodidae</taxon>
        <taxon>Octopus</taxon>
    </lineage>
</organism>
<feature type="compositionally biased region" description="Polar residues" evidence="1">
    <location>
        <begin position="1"/>
        <end position="10"/>
    </location>
</feature>
<dbReference type="EMBL" id="KQ416395">
    <property type="protein sequence ID" value="KOF97113.1"/>
    <property type="molecule type" value="Genomic_DNA"/>
</dbReference>
<sequence>MPNSTRTTPVSLSTSEAETESEYQESEKSDEDSTQTRRKYSKSGTATKIVIFSKLSTQKTATVCRQLSQDGINVETLPNLVFTDRLSKKLLN</sequence>